<dbReference type="InterPro" id="IPR004846">
    <property type="entry name" value="T2SS/T3SS_dom"/>
</dbReference>
<comment type="caution">
    <text evidence="6">The sequence shown here is derived from an EMBL/GenBank/DDBJ whole genome shotgun (WGS) entry which is preliminary data.</text>
</comment>
<dbReference type="InterPro" id="IPR001775">
    <property type="entry name" value="GspD/PilQ"/>
</dbReference>
<dbReference type="InterPro" id="IPR050810">
    <property type="entry name" value="Bact_Secretion_Sys_Channel"/>
</dbReference>
<feature type="domain" description="Type II/III secretion system secretin-like" evidence="5">
    <location>
        <begin position="153"/>
        <end position="309"/>
    </location>
</feature>
<dbReference type="Proteomes" id="UP000280417">
    <property type="component" value="Unassembled WGS sequence"/>
</dbReference>
<dbReference type="PANTHER" id="PTHR30332:SF24">
    <property type="entry name" value="SECRETIN GSPD-RELATED"/>
    <property type="match status" value="1"/>
</dbReference>
<dbReference type="GO" id="GO:0009306">
    <property type="term" value="P:protein secretion"/>
    <property type="evidence" value="ECO:0007669"/>
    <property type="project" value="InterPro"/>
</dbReference>
<evidence type="ECO:0000256" key="2">
    <source>
        <dbReference type="ARBA" id="ARBA00022729"/>
    </source>
</evidence>
<sequence>MKEPLAATIKRSSFAAAVGLFFFFLSLPAKSTLPFTTSLVMRPRYIDVATVVESLPADLKQYVRIEEKQNLMLINATPAIVRKIKEIVSDKDKVPHQIMVQILAVEIAVEKGSQIGIDWTWWWRGEREKEEKISVEGLAIGYTSKNITATISALAGKGKARVLGNPQIITLNGNWAQVQLETERYFELLTGPPEEPYFGLEEVTVRTGMKVRPRLASGKDVLLDLEITVDDLNQAAGIPSITRRYAKTTVKTRSGRTIAIAGLSEEVQREMREKVPGLADVPVVDVLFSRKYAMERKTELVIFVTPYVLQHRLPAADFALAAATWNTLSSSPGYSIDSQRFEPQAYLSLTGCLGTLQNELGYRAEIGSSLPYNWSISGRCGLSEENYRLSFLEVRFENKLVDIREDLYISLGYKLRQLRLKNELTEEKFQQNLYFISLMETNSLSPKLQLTGKISLVCVEEKGELSPLIYSLSGGPLYYLEKKLSLSGRYNYTWSRQTEYEQTGYAVEIQYTSAGKEWAFTAGYQATNQETVRYMVAADPPIRGYYATLKFFLK</sequence>
<dbReference type="AlphaFoldDB" id="A0A662DCX0"/>
<dbReference type="GO" id="GO:0015627">
    <property type="term" value="C:type II protein secretion system complex"/>
    <property type="evidence" value="ECO:0007669"/>
    <property type="project" value="TreeGrafter"/>
</dbReference>
<evidence type="ECO:0000256" key="3">
    <source>
        <dbReference type="ARBA" id="ARBA00023136"/>
    </source>
</evidence>
<keyword evidence="2" id="KW-0732">Signal</keyword>
<protein>
    <recommendedName>
        <fullName evidence="5">Type II/III secretion system secretin-like domain-containing protein</fullName>
    </recommendedName>
</protein>
<dbReference type="Pfam" id="PF00263">
    <property type="entry name" value="Secretin"/>
    <property type="match status" value="1"/>
</dbReference>
<keyword evidence="3" id="KW-0472">Membrane</keyword>
<comment type="similarity">
    <text evidence="4">Belongs to the bacterial secretin family.</text>
</comment>
<evidence type="ECO:0000256" key="1">
    <source>
        <dbReference type="ARBA" id="ARBA00004370"/>
    </source>
</evidence>
<evidence type="ECO:0000313" key="6">
    <source>
        <dbReference type="EMBL" id="RLE12708.1"/>
    </source>
</evidence>
<dbReference type="PRINTS" id="PR00811">
    <property type="entry name" value="BCTERIALGSPD"/>
</dbReference>
<organism evidence="6 7">
    <name type="scientific">Aerophobetes bacterium</name>
    <dbReference type="NCBI Taxonomy" id="2030807"/>
    <lineage>
        <taxon>Bacteria</taxon>
        <taxon>Candidatus Aerophobota</taxon>
    </lineage>
</organism>
<evidence type="ECO:0000256" key="4">
    <source>
        <dbReference type="RuleBase" id="RU004003"/>
    </source>
</evidence>
<accession>A0A662DCX0</accession>
<proteinExistence type="inferred from homology"/>
<evidence type="ECO:0000259" key="5">
    <source>
        <dbReference type="Pfam" id="PF00263"/>
    </source>
</evidence>
<evidence type="ECO:0000313" key="7">
    <source>
        <dbReference type="Proteomes" id="UP000280417"/>
    </source>
</evidence>
<reference evidence="6 7" key="1">
    <citation type="submission" date="2018-06" db="EMBL/GenBank/DDBJ databases">
        <title>Extensive metabolic versatility and redundancy in microbially diverse, dynamic hydrothermal sediments.</title>
        <authorList>
            <person name="Dombrowski N."/>
            <person name="Teske A."/>
            <person name="Baker B.J."/>
        </authorList>
    </citation>
    <scope>NUCLEOTIDE SEQUENCE [LARGE SCALE GENOMIC DNA]</scope>
    <source>
        <strain evidence="6">B3_G15</strain>
    </source>
</reference>
<name>A0A662DCX0_UNCAE</name>
<comment type="subcellular location">
    <subcellularLocation>
        <location evidence="1">Membrane</location>
    </subcellularLocation>
</comment>
<dbReference type="PANTHER" id="PTHR30332">
    <property type="entry name" value="PROBABLE GENERAL SECRETION PATHWAY PROTEIN D"/>
    <property type="match status" value="1"/>
</dbReference>
<dbReference type="GO" id="GO:0016020">
    <property type="term" value="C:membrane"/>
    <property type="evidence" value="ECO:0007669"/>
    <property type="project" value="UniProtKB-SubCell"/>
</dbReference>
<gene>
    <name evidence="6" type="ORF">DRJ04_05695</name>
</gene>
<dbReference type="EMBL" id="QMQA01000145">
    <property type="protein sequence ID" value="RLE12708.1"/>
    <property type="molecule type" value="Genomic_DNA"/>
</dbReference>